<proteinExistence type="predicted"/>
<dbReference type="InterPro" id="IPR038750">
    <property type="entry name" value="YczE/YyaS-like"/>
</dbReference>
<evidence type="ECO:0000313" key="3">
    <source>
        <dbReference type="Proteomes" id="UP000056419"/>
    </source>
</evidence>
<dbReference type="STRING" id="46506.AA415_00324"/>
<feature type="transmembrane region" description="Helical" evidence="1">
    <location>
        <begin position="12"/>
        <end position="34"/>
    </location>
</feature>
<keyword evidence="1" id="KW-1133">Transmembrane helix</keyword>
<gene>
    <name evidence="2" type="ORF">AA415_00324</name>
</gene>
<dbReference type="Pfam" id="PF19700">
    <property type="entry name" value="DUF6198"/>
    <property type="match status" value="1"/>
</dbReference>
<sequence length="136" mass="15921">MKKRIISFLWQHLLLIVSLSIMTCGVALCIRPNFSSSVIATIPFIIALAEEASIVSLFTIVEYTHIMNFLFIGLQILILHQRFPRIQLFQFIIGFVFGFLLDVNMWPTSIIVCNKSYTFWNQQFIMISFFQCQRFK</sequence>
<accession>A0A108TD76</accession>
<keyword evidence="3" id="KW-1185">Reference proteome</keyword>
<name>A0A108TD76_BACSE</name>
<organism evidence="2 3">
    <name type="scientific">Bacteroides stercoris</name>
    <dbReference type="NCBI Taxonomy" id="46506"/>
    <lineage>
        <taxon>Bacteria</taxon>
        <taxon>Pseudomonadati</taxon>
        <taxon>Bacteroidota</taxon>
        <taxon>Bacteroidia</taxon>
        <taxon>Bacteroidales</taxon>
        <taxon>Bacteroidaceae</taxon>
        <taxon>Bacteroides</taxon>
    </lineage>
</organism>
<dbReference type="EMBL" id="LRGC01000001">
    <property type="protein sequence ID" value="KWR57782.1"/>
    <property type="molecule type" value="Genomic_DNA"/>
</dbReference>
<dbReference type="Proteomes" id="UP000056419">
    <property type="component" value="Unassembled WGS sequence"/>
</dbReference>
<evidence type="ECO:0000313" key="2">
    <source>
        <dbReference type="EMBL" id="KWR57782.1"/>
    </source>
</evidence>
<keyword evidence="1" id="KW-0812">Transmembrane</keyword>
<evidence type="ECO:0000256" key="1">
    <source>
        <dbReference type="SAM" id="Phobius"/>
    </source>
</evidence>
<reference evidence="2 3" key="1">
    <citation type="journal article" date="2016" name="BMC Genomics">
        <title>Type VI secretion systems of human gut Bacteroidales segregate into three genetic architectures, two of which are contained on mobile genetic elements.</title>
        <authorList>
            <person name="Coyne M.J."/>
            <person name="Roelofs K.G."/>
            <person name="Comstock L.E."/>
        </authorList>
    </citation>
    <scope>NUCLEOTIDE SEQUENCE [LARGE SCALE GENOMIC DNA]</scope>
    <source>
        <strain evidence="2 3">CL09T03C01</strain>
    </source>
</reference>
<dbReference type="AlphaFoldDB" id="A0A108TD76"/>
<keyword evidence="1" id="KW-0472">Membrane</keyword>
<comment type="caution">
    <text evidence="2">The sequence shown here is derived from an EMBL/GenBank/DDBJ whole genome shotgun (WGS) entry which is preliminary data.</text>
</comment>
<dbReference type="PATRIC" id="fig|46506.5.peg.348"/>
<feature type="transmembrane region" description="Helical" evidence="1">
    <location>
        <begin position="86"/>
        <end position="106"/>
    </location>
</feature>
<protein>
    <submittedName>
        <fullName evidence="2">Uncharacterized protein</fullName>
    </submittedName>
</protein>